<dbReference type="Gene3D" id="2.60.120.10">
    <property type="entry name" value="Jelly Rolls"/>
    <property type="match status" value="1"/>
</dbReference>
<dbReference type="EMBL" id="FOJO01000010">
    <property type="protein sequence ID" value="SFA52693.1"/>
    <property type="molecule type" value="Genomic_DNA"/>
</dbReference>
<name>A0A1I0TMD3_9RHOB</name>
<evidence type="ECO:0008006" key="3">
    <source>
        <dbReference type="Google" id="ProtNLM"/>
    </source>
</evidence>
<dbReference type="InterPro" id="IPR011051">
    <property type="entry name" value="RmlC_Cupin_sf"/>
</dbReference>
<dbReference type="InterPro" id="IPR014710">
    <property type="entry name" value="RmlC-like_jellyroll"/>
</dbReference>
<sequence>MSKDIMPEGTKLGPVGSEVIYENDLVRVWSLRLPAGATQDWHRHDLDYLVIPIVPSDNNVMVFADGREKPTTETPGDALWRQAGPPHKLENRGTIDYQNVLVEFKKS</sequence>
<reference evidence="1 2" key="1">
    <citation type="submission" date="2016-10" db="EMBL/GenBank/DDBJ databases">
        <authorList>
            <person name="de Groot N.N."/>
        </authorList>
    </citation>
    <scope>NUCLEOTIDE SEQUENCE [LARGE SCALE GENOMIC DNA]</scope>
    <source>
        <strain evidence="1 2">CGMCC 1.6117</strain>
    </source>
</reference>
<dbReference type="RefSeq" id="WP_052081789.1">
    <property type="nucleotide sequence ID" value="NZ_FOJO01000010.1"/>
</dbReference>
<dbReference type="OrthoDB" id="9800684at2"/>
<dbReference type="Proteomes" id="UP000182312">
    <property type="component" value="Unassembled WGS sequence"/>
</dbReference>
<gene>
    <name evidence="1" type="ORF">SAMN04487972_1108</name>
</gene>
<dbReference type="AlphaFoldDB" id="A0A1I0TMD3"/>
<organism evidence="1 2">
    <name type="scientific">Paracoccus halophilus</name>
    <dbReference type="NCBI Taxonomy" id="376733"/>
    <lineage>
        <taxon>Bacteria</taxon>
        <taxon>Pseudomonadati</taxon>
        <taxon>Pseudomonadota</taxon>
        <taxon>Alphaproteobacteria</taxon>
        <taxon>Rhodobacterales</taxon>
        <taxon>Paracoccaceae</taxon>
        <taxon>Paracoccus</taxon>
    </lineage>
</organism>
<proteinExistence type="predicted"/>
<evidence type="ECO:0000313" key="1">
    <source>
        <dbReference type="EMBL" id="SFA52693.1"/>
    </source>
</evidence>
<evidence type="ECO:0000313" key="2">
    <source>
        <dbReference type="Proteomes" id="UP000182312"/>
    </source>
</evidence>
<dbReference type="SUPFAM" id="SSF51182">
    <property type="entry name" value="RmlC-like cupins"/>
    <property type="match status" value="1"/>
</dbReference>
<protein>
    <recommendedName>
        <fullName evidence="3">Cupin</fullName>
    </recommendedName>
</protein>
<accession>A0A1I0TMD3</accession>